<gene>
    <name evidence="3" type="ORF">CA264_14375</name>
</gene>
<dbReference type="InterPro" id="IPR011250">
    <property type="entry name" value="OMP/PagP_B-barrel"/>
</dbReference>
<sequence length="202" mass="22195">MGKILLTSMMVLAWGVAAQAQTFVAGVKAGASSSHVKLRDLQNDPLQYAKADKITGYHVGAFARLQVLGVLLQPELLLSSSGGKVEVTDSQNSTNLYIEKFRFTRMDVPLLLGYNFLKVARVQAGPVASTLLSAKQDGHDIEDYFANSDWGYQAGVGVDIWNLTLDVRYEHINRKYTNTSQQSSGKVKNEQLLVSLGFKLLK</sequence>
<dbReference type="Pfam" id="PF13568">
    <property type="entry name" value="OMP_b-brl_2"/>
    <property type="match status" value="1"/>
</dbReference>
<feature type="chain" id="PRO_5010990444" description="Outer membrane protein beta-barrel domain-containing protein" evidence="1">
    <location>
        <begin position="21"/>
        <end position="202"/>
    </location>
</feature>
<dbReference type="EMBL" id="CP021235">
    <property type="protein sequence ID" value="ARS36521.1"/>
    <property type="molecule type" value="Genomic_DNA"/>
</dbReference>
<dbReference type="SUPFAM" id="SSF56925">
    <property type="entry name" value="OMPA-like"/>
    <property type="match status" value="1"/>
</dbReference>
<dbReference type="RefSeq" id="WP_036776241.1">
    <property type="nucleotide sequence ID" value="NZ_CP021235.1"/>
</dbReference>
<keyword evidence="1" id="KW-0732">Signal</keyword>
<proteinExistence type="predicted"/>
<dbReference type="InterPro" id="IPR025665">
    <property type="entry name" value="Beta-barrel_OMP_2"/>
</dbReference>
<dbReference type="KEGG" id="pact:CA264_14375"/>
<protein>
    <recommendedName>
        <fullName evidence="2">Outer membrane protein beta-barrel domain-containing protein</fullName>
    </recommendedName>
</protein>
<evidence type="ECO:0000313" key="3">
    <source>
        <dbReference type="EMBL" id="ARS36521.1"/>
    </source>
</evidence>
<name>A0A1X9YUK6_9BACT</name>
<dbReference type="AlphaFoldDB" id="A0A1X9YUK6"/>
<accession>A0A1X9YUK6</accession>
<organism evidence="3 4">
    <name type="scientific">Pontibacter actiniarum</name>
    <dbReference type="NCBI Taxonomy" id="323450"/>
    <lineage>
        <taxon>Bacteria</taxon>
        <taxon>Pseudomonadati</taxon>
        <taxon>Bacteroidota</taxon>
        <taxon>Cytophagia</taxon>
        <taxon>Cytophagales</taxon>
        <taxon>Hymenobacteraceae</taxon>
        <taxon>Pontibacter</taxon>
    </lineage>
</organism>
<feature type="signal peptide" evidence="1">
    <location>
        <begin position="1"/>
        <end position="20"/>
    </location>
</feature>
<dbReference type="Proteomes" id="UP000266292">
    <property type="component" value="Chromosome"/>
</dbReference>
<reference evidence="4" key="1">
    <citation type="submission" date="2017-05" db="EMBL/GenBank/DDBJ databases">
        <authorList>
            <person name="Ray J."/>
            <person name="Price M."/>
            <person name="Deutschbauer A."/>
        </authorList>
    </citation>
    <scope>NUCLEOTIDE SEQUENCE [LARGE SCALE GENOMIC DNA]</scope>
    <source>
        <strain evidence="4">DSM 19842</strain>
    </source>
</reference>
<evidence type="ECO:0000256" key="1">
    <source>
        <dbReference type="SAM" id="SignalP"/>
    </source>
</evidence>
<keyword evidence="4" id="KW-1185">Reference proteome</keyword>
<feature type="domain" description="Outer membrane protein beta-barrel" evidence="2">
    <location>
        <begin position="19"/>
        <end position="170"/>
    </location>
</feature>
<dbReference type="STRING" id="709015.GCA_000472485_02916"/>
<evidence type="ECO:0000313" key="4">
    <source>
        <dbReference type="Proteomes" id="UP000266292"/>
    </source>
</evidence>
<dbReference type="OrthoDB" id="1001536at2"/>
<evidence type="ECO:0000259" key="2">
    <source>
        <dbReference type="Pfam" id="PF13568"/>
    </source>
</evidence>